<accession>A0A5N6X777</accession>
<gene>
    <name evidence="1" type="ORF">BDV39DRAFT_80938</name>
</gene>
<dbReference type="AlphaFoldDB" id="A0A5N6X777"/>
<sequence>MASVAWVVLAPLVLIGFPVALLSWVLGQVVGKRERELGSWHELESEKAMGCVSWTVVIGHLNFRQAPDEVQYRILLYFYSSASSCGSLAFGPSARAH</sequence>
<reference evidence="2" key="1">
    <citation type="submission" date="2019-04" db="EMBL/GenBank/DDBJ databases">
        <title>Friends and foes A comparative genomics studyof 23 Aspergillus species from section Flavi.</title>
        <authorList>
            <consortium name="DOE Joint Genome Institute"/>
            <person name="Kjaerbolling I."/>
            <person name="Vesth T."/>
            <person name="Frisvad J.C."/>
            <person name="Nybo J.L."/>
            <person name="Theobald S."/>
            <person name="Kildgaard S."/>
            <person name="Isbrandt T."/>
            <person name="Kuo A."/>
            <person name="Sato A."/>
            <person name="Lyhne E.K."/>
            <person name="Kogle M.E."/>
            <person name="Wiebenga A."/>
            <person name="Kun R.S."/>
            <person name="Lubbers R.J."/>
            <person name="Makela M.R."/>
            <person name="Barry K."/>
            <person name="Chovatia M."/>
            <person name="Clum A."/>
            <person name="Daum C."/>
            <person name="Haridas S."/>
            <person name="He G."/>
            <person name="LaButti K."/>
            <person name="Lipzen A."/>
            <person name="Mondo S."/>
            <person name="Riley R."/>
            <person name="Salamov A."/>
            <person name="Simmons B.A."/>
            <person name="Magnuson J.K."/>
            <person name="Henrissat B."/>
            <person name="Mortensen U.H."/>
            <person name="Larsen T.O."/>
            <person name="Devries R.P."/>
            <person name="Grigoriev I.V."/>
            <person name="Machida M."/>
            <person name="Baker S.E."/>
            <person name="Andersen M.R."/>
        </authorList>
    </citation>
    <scope>NUCLEOTIDE SEQUENCE [LARGE SCALE GENOMIC DNA]</scope>
    <source>
        <strain evidence="2">CBS 130017</strain>
    </source>
</reference>
<evidence type="ECO:0000313" key="1">
    <source>
        <dbReference type="EMBL" id="KAE8327440.1"/>
    </source>
</evidence>
<name>A0A5N6X777_9EURO</name>
<keyword evidence="2" id="KW-1185">Reference proteome</keyword>
<dbReference type="Proteomes" id="UP000325945">
    <property type="component" value="Unassembled WGS sequence"/>
</dbReference>
<organism evidence="1 2">
    <name type="scientific">Aspergillus sergii</name>
    <dbReference type="NCBI Taxonomy" id="1034303"/>
    <lineage>
        <taxon>Eukaryota</taxon>
        <taxon>Fungi</taxon>
        <taxon>Dikarya</taxon>
        <taxon>Ascomycota</taxon>
        <taxon>Pezizomycotina</taxon>
        <taxon>Eurotiomycetes</taxon>
        <taxon>Eurotiomycetidae</taxon>
        <taxon>Eurotiales</taxon>
        <taxon>Aspergillaceae</taxon>
        <taxon>Aspergillus</taxon>
        <taxon>Aspergillus subgen. Circumdati</taxon>
    </lineage>
</organism>
<dbReference type="EMBL" id="ML741792">
    <property type="protein sequence ID" value="KAE8327440.1"/>
    <property type="molecule type" value="Genomic_DNA"/>
</dbReference>
<protein>
    <submittedName>
        <fullName evidence="1">Uncharacterized protein</fullName>
    </submittedName>
</protein>
<proteinExistence type="predicted"/>
<evidence type="ECO:0000313" key="2">
    <source>
        <dbReference type="Proteomes" id="UP000325945"/>
    </source>
</evidence>